<evidence type="ECO:0000259" key="1">
    <source>
        <dbReference type="PROSITE" id="PS50851"/>
    </source>
</evidence>
<dbReference type="InterPro" id="IPR002545">
    <property type="entry name" value="CheW-lke_dom"/>
</dbReference>
<dbReference type="InterPro" id="IPR036061">
    <property type="entry name" value="CheW-like_dom_sf"/>
</dbReference>
<organism evidence="2">
    <name type="scientific">bioreactor metagenome</name>
    <dbReference type="NCBI Taxonomy" id="1076179"/>
    <lineage>
        <taxon>unclassified sequences</taxon>
        <taxon>metagenomes</taxon>
        <taxon>ecological metagenomes</taxon>
    </lineage>
</organism>
<feature type="domain" description="CheW-like" evidence="1">
    <location>
        <begin position="27"/>
        <end position="167"/>
    </location>
</feature>
<reference evidence="2" key="1">
    <citation type="submission" date="2019-08" db="EMBL/GenBank/DDBJ databases">
        <authorList>
            <person name="Kucharzyk K."/>
            <person name="Murdoch R.W."/>
            <person name="Higgins S."/>
            <person name="Loffler F."/>
        </authorList>
    </citation>
    <scope>NUCLEOTIDE SEQUENCE</scope>
</reference>
<name>A0A644UQQ5_9ZZZZ</name>
<dbReference type="Pfam" id="PF01584">
    <property type="entry name" value="CheW"/>
    <property type="match status" value="1"/>
</dbReference>
<dbReference type="Gene3D" id="2.40.50.180">
    <property type="entry name" value="CheA-289, Domain 4"/>
    <property type="match status" value="1"/>
</dbReference>
<protein>
    <recommendedName>
        <fullName evidence="1">CheW-like domain-containing protein</fullName>
    </recommendedName>
</protein>
<evidence type="ECO:0000313" key="2">
    <source>
        <dbReference type="EMBL" id="MPL81309.1"/>
    </source>
</evidence>
<dbReference type="GO" id="GO:0006935">
    <property type="term" value="P:chemotaxis"/>
    <property type="evidence" value="ECO:0007669"/>
    <property type="project" value="InterPro"/>
</dbReference>
<dbReference type="AlphaFoldDB" id="A0A644UQQ5"/>
<dbReference type="SUPFAM" id="SSF50341">
    <property type="entry name" value="CheW-like"/>
    <property type="match status" value="1"/>
</dbReference>
<dbReference type="Gene3D" id="2.30.30.40">
    <property type="entry name" value="SH3 Domains"/>
    <property type="match status" value="1"/>
</dbReference>
<dbReference type="PROSITE" id="PS50851">
    <property type="entry name" value="CHEW"/>
    <property type="match status" value="1"/>
</dbReference>
<sequence length="167" mass="18753">MKESRNILRERAVKNALVHSDQTAQRETKYLLFRVVKQLYAIEQKWVKEVVKASSFTDIPGVPHFVKGVVNVRGNIYSTVNISSFLAQKDYGLSELNKLILISNGDIEYALIADEVMGFTESLISLKSQIPDNYSELYKEFVEGICPNGALILNGVALTESKLIIIE</sequence>
<dbReference type="GO" id="GO:0007165">
    <property type="term" value="P:signal transduction"/>
    <property type="evidence" value="ECO:0007669"/>
    <property type="project" value="InterPro"/>
</dbReference>
<proteinExistence type="predicted"/>
<accession>A0A644UQQ5</accession>
<dbReference type="InterPro" id="IPR039315">
    <property type="entry name" value="CheW"/>
</dbReference>
<dbReference type="GO" id="GO:0005829">
    <property type="term" value="C:cytosol"/>
    <property type="evidence" value="ECO:0007669"/>
    <property type="project" value="TreeGrafter"/>
</dbReference>
<dbReference type="PANTHER" id="PTHR22617">
    <property type="entry name" value="CHEMOTAXIS SENSOR HISTIDINE KINASE-RELATED"/>
    <property type="match status" value="1"/>
</dbReference>
<dbReference type="EMBL" id="VSSQ01000148">
    <property type="protein sequence ID" value="MPL81309.1"/>
    <property type="molecule type" value="Genomic_DNA"/>
</dbReference>
<dbReference type="SMART" id="SM00260">
    <property type="entry name" value="CheW"/>
    <property type="match status" value="1"/>
</dbReference>
<gene>
    <name evidence="2" type="ORF">SDC9_27224</name>
</gene>
<dbReference type="PANTHER" id="PTHR22617:SF23">
    <property type="entry name" value="CHEMOTAXIS PROTEIN CHEW"/>
    <property type="match status" value="1"/>
</dbReference>
<comment type="caution">
    <text evidence="2">The sequence shown here is derived from an EMBL/GenBank/DDBJ whole genome shotgun (WGS) entry which is preliminary data.</text>
</comment>